<comment type="caution">
    <text evidence="2">The sequence shown here is derived from an EMBL/GenBank/DDBJ whole genome shotgun (WGS) entry which is preliminary data.</text>
</comment>
<evidence type="ECO:0000256" key="1">
    <source>
        <dbReference type="SAM" id="Phobius"/>
    </source>
</evidence>
<evidence type="ECO:0000313" key="2">
    <source>
        <dbReference type="EMBL" id="MFC3150404.1"/>
    </source>
</evidence>
<name>A0ABV7H903_9GAMM</name>
<evidence type="ECO:0008006" key="4">
    <source>
        <dbReference type="Google" id="ProtNLM"/>
    </source>
</evidence>
<organism evidence="2 3">
    <name type="scientific">Litoribrevibacter euphylliae</name>
    <dbReference type="NCBI Taxonomy" id="1834034"/>
    <lineage>
        <taxon>Bacteria</taxon>
        <taxon>Pseudomonadati</taxon>
        <taxon>Pseudomonadota</taxon>
        <taxon>Gammaproteobacteria</taxon>
        <taxon>Oceanospirillales</taxon>
        <taxon>Oceanospirillaceae</taxon>
        <taxon>Litoribrevibacter</taxon>
    </lineage>
</organism>
<dbReference type="Proteomes" id="UP001595476">
    <property type="component" value="Unassembled WGS sequence"/>
</dbReference>
<feature type="transmembrane region" description="Helical" evidence="1">
    <location>
        <begin position="16"/>
        <end position="37"/>
    </location>
</feature>
<proteinExistence type="predicted"/>
<accession>A0ABV7H903</accession>
<keyword evidence="1" id="KW-1133">Transmembrane helix</keyword>
<protein>
    <recommendedName>
        <fullName evidence="4">Type 4 fimbrial biogenesis protein PilX N-terminal domain-containing protein</fullName>
    </recommendedName>
</protein>
<evidence type="ECO:0000313" key="3">
    <source>
        <dbReference type="Proteomes" id="UP001595476"/>
    </source>
</evidence>
<keyword evidence="1" id="KW-0812">Transmembrane</keyword>
<keyword evidence="3" id="KW-1185">Reference proteome</keyword>
<dbReference type="EMBL" id="JBHRSZ010000002">
    <property type="protein sequence ID" value="MFC3150404.1"/>
    <property type="molecule type" value="Genomic_DNA"/>
</dbReference>
<sequence length="162" mass="17861">MTKFPSQIIQIQRGAVLLLSLIMVLVLSISSIAMMNVNNVNQQIIRNQINIMEAEEVAYEVIEGLLNGLTTFETAADEQYLGNIYEITDGSLDPIDKPNYTVSVLNIRCIYSHIIDGYSLTADSVPETNYFEFDIEVASSVTGASTRMTQGVRFNSPSGLCP</sequence>
<gene>
    <name evidence="2" type="ORF">ACFOEK_05150</name>
</gene>
<reference evidence="3" key="1">
    <citation type="journal article" date="2019" name="Int. J. Syst. Evol. Microbiol.">
        <title>The Global Catalogue of Microorganisms (GCM) 10K type strain sequencing project: providing services to taxonomists for standard genome sequencing and annotation.</title>
        <authorList>
            <consortium name="The Broad Institute Genomics Platform"/>
            <consortium name="The Broad Institute Genome Sequencing Center for Infectious Disease"/>
            <person name="Wu L."/>
            <person name="Ma J."/>
        </authorList>
    </citation>
    <scope>NUCLEOTIDE SEQUENCE [LARGE SCALE GENOMIC DNA]</scope>
    <source>
        <strain evidence="3">KCTC 52438</strain>
    </source>
</reference>
<keyword evidence="1" id="KW-0472">Membrane</keyword>